<accession>A0A8D0C6G8</accession>
<reference evidence="2" key="1">
    <citation type="submission" date="2025-08" db="UniProtKB">
        <authorList>
            <consortium name="Ensembl"/>
        </authorList>
    </citation>
    <scope>IDENTIFICATION</scope>
</reference>
<evidence type="ECO:0000259" key="1">
    <source>
        <dbReference type="PROSITE" id="PS51233"/>
    </source>
</evidence>
<keyword evidence="3" id="KW-1185">Reference proteome</keyword>
<dbReference type="PROSITE" id="PS51233">
    <property type="entry name" value="VWFD"/>
    <property type="match status" value="1"/>
</dbReference>
<proteinExistence type="predicted"/>
<dbReference type="Pfam" id="PF00094">
    <property type="entry name" value="VWD"/>
    <property type="match status" value="1"/>
</dbReference>
<dbReference type="Ensembl" id="ENSSMRT00000017387.1">
    <property type="protein sequence ID" value="ENSSMRP00000014920.1"/>
    <property type="gene ID" value="ENSSMRG00000011620.1"/>
</dbReference>
<dbReference type="InterPro" id="IPR052749">
    <property type="entry name" value="Alpha-tectorin"/>
</dbReference>
<organism evidence="2 3">
    <name type="scientific">Salvator merianae</name>
    <name type="common">Argentine black and white tegu</name>
    <name type="synonym">Tupinambis merianae</name>
    <dbReference type="NCBI Taxonomy" id="96440"/>
    <lineage>
        <taxon>Eukaryota</taxon>
        <taxon>Metazoa</taxon>
        <taxon>Chordata</taxon>
        <taxon>Craniata</taxon>
        <taxon>Vertebrata</taxon>
        <taxon>Euteleostomi</taxon>
        <taxon>Lepidosauria</taxon>
        <taxon>Squamata</taxon>
        <taxon>Bifurcata</taxon>
        <taxon>Unidentata</taxon>
        <taxon>Episquamata</taxon>
        <taxon>Laterata</taxon>
        <taxon>Teiioidea</taxon>
        <taxon>Teiidae</taxon>
        <taxon>Salvator</taxon>
    </lineage>
</organism>
<dbReference type="OMA" id="IMCENAN"/>
<protein>
    <recommendedName>
        <fullName evidence="1">VWFD domain-containing protein</fullName>
    </recommendedName>
</protein>
<dbReference type="AlphaFoldDB" id="A0A8D0C6G8"/>
<name>A0A8D0C6G8_SALMN</name>
<sequence>VNCVPQNQCGCSYKGRYYQKGETFFQEGENCQKMHQCNASTSVVIAVDPTCSPGQFCGLQKGVYGCHNLSEGTYPHYFTFDGAMAHFQGTCAYEISQTDHSSSVDLAFRVVATNKNFRSTRVSFLLPLHAPT</sequence>
<dbReference type="PANTHER" id="PTHR46160:SF9">
    <property type="entry name" value="PROTEIN PRY2-RELATED"/>
    <property type="match status" value="1"/>
</dbReference>
<reference evidence="2" key="2">
    <citation type="submission" date="2025-09" db="UniProtKB">
        <authorList>
            <consortium name="Ensembl"/>
        </authorList>
    </citation>
    <scope>IDENTIFICATION</scope>
</reference>
<evidence type="ECO:0000313" key="2">
    <source>
        <dbReference type="Ensembl" id="ENSSMRP00000014920.1"/>
    </source>
</evidence>
<dbReference type="GeneTree" id="ENSGT01030000236274"/>
<evidence type="ECO:0000313" key="3">
    <source>
        <dbReference type="Proteomes" id="UP000694421"/>
    </source>
</evidence>
<dbReference type="PANTHER" id="PTHR46160">
    <property type="entry name" value="ALPHA-TECTORIN-RELATED"/>
    <property type="match status" value="1"/>
</dbReference>
<dbReference type="InterPro" id="IPR001846">
    <property type="entry name" value="VWF_type-D"/>
</dbReference>
<dbReference type="Proteomes" id="UP000694421">
    <property type="component" value="Unplaced"/>
</dbReference>
<feature type="domain" description="VWFD" evidence="1">
    <location>
        <begin position="67"/>
        <end position="132"/>
    </location>
</feature>